<dbReference type="OrthoDB" id="2354703at2"/>
<dbReference type="EMBL" id="CP026118">
    <property type="protein sequence ID" value="QAS54387.1"/>
    <property type="molecule type" value="Genomic_DNA"/>
</dbReference>
<proteinExistence type="predicted"/>
<gene>
    <name evidence="1" type="ORF">HLI_20285</name>
</gene>
<sequence>MKYAISVTDTTMTGHIEKSGLEVLKRLDSYAKSLAAITDYEEPRGIVFHDLKSATELYSDIPLPAYTSRDLIHLTPLVDIWKDLFRQSAGDSEKAHTYYDKLDIDDIVEIAAHELTHHAEFFHDDFDEIDETNMWFEEGLCFYLPRKIIFSEEKREAIMEVECDLIQQYKDEYGEYPLTKFGQAGYRGGERFEYSAAFYDYWRSTKVVTTLVEKYYNGDVNALVEAYQKWMNEENDIGLHTFFVREQEMSRQEANQLWLF</sequence>
<dbReference type="Proteomes" id="UP000287756">
    <property type="component" value="Chromosome"/>
</dbReference>
<reference evidence="1 2" key="1">
    <citation type="submission" date="2018-01" db="EMBL/GenBank/DDBJ databases">
        <title>The whole genome sequencing and assembly of Halobacillus litoralis ERB031 strain.</title>
        <authorList>
            <person name="Lee S.-J."/>
            <person name="Park M.-K."/>
            <person name="Kim J.-Y."/>
            <person name="Lee Y.-J."/>
            <person name="Yi H."/>
            <person name="Bahn Y.-S."/>
            <person name="Kim J.F."/>
            <person name="Lee D.-W."/>
        </authorList>
    </citation>
    <scope>NUCLEOTIDE SEQUENCE [LARGE SCALE GENOMIC DNA]</scope>
    <source>
        <strain evidence="1 2">ERB 031</strain>
    </source>
</reference>
<dbReference type="RefSeq" id="WP_128526651.1">
    <property type="nucleotide sequence ID" value="NZ_CP026118.1"/>
</dbReference>
<evidence type="ECO:0000313" key="2">
    <source>
        <dbReference type="Proteomes" id="UP000287756"/>
    </source>
</evidence>
<name>A0A410MI15_9BACI</name>
<accession>A0A410MI15</accession>
<dbReference type="KEGG" id="hli:HLI_20285"/>
<organism evidence="1 2">
    <name type="scientific">Halobacillus litoralis</name>
    <dbReference type="NCBI Taxonomy" id="45668"/>
    <lineage>
        <taxon>Bacteria</taxon>
        <taxon>Bacillati</taxon>
        <taxon>Bacillota</taxon>
        <taxon>Bacilli</taxon>
        <taxon>Bacillales</taxon>
        <taxon>Bacillaceae</taxon>
        <taxon>Halobacillus</taxon>
    </lineage>
</organism>
<evidence type="ECO:0000313" key="1">
    <source>
        <dbReference type="EMBL" id="QAS54387.1"/>
    </source>
</evidence>
<dbReference type="AlphaFoldDB" id="A0A410MI15"/>
<protein>
    <submittedName>
        <fullName evidence="1">Uncharacterized protein</fullName>
    </submittedName>
</protein>